<feature type="domain" description="DDH" evidence="1">
    <location>
        <begin position="18"/>
        <end position="149"/>
    </location>
</feature>
<dbReference type="InterPro" id="IPR003156">
    <property type="entry name" value="DHHA1_dom"/>
</dbReference>
<proteinExistence type="predicted"/>
<dbReference type="InterPro" id="IPR001667">
    <property type="entry name" value="DDH_dom"/>
</dbReference>
<dbReference type="KEGG" id="pfaa:MM59RIKEN_21760"/>
<sequence>MTLTVSKAADLLRSMDHVLILTHVRPDGDTVGCAAALCAGLRALGKAAYLLPNPELTENSAPYFLPYAAPADFAPEYVVSTDIASVGLFPENAKSYLGRVDLAVDHHPSFEHFGKANIVCPEAAACGELLYDILAELGPITPAIALPLYVAVSTDTGCFAYANTTPHTHAVAAALMRTGIDYRAVNKTFFRTKSRKRMQLEGAMMNGCEFYDRERVAVLSVPMSLMERFSATESDAEDLSALGPQIQGVDCAVTMRELRPDVWKLSLRTGPRINATEVCQELGGGGHAAAAGCTVESSWDEAKRRILAAISHHAPDYES</sequence>
<accession>A0A810QF44</accession>
<protein>
    <submittedName>
        <fullName evidence="3">Phosphoesterase</fullName>
    </submittedName>
</protein>
<dbReference type="PANTHER" id="PTHR47618">
    <property type="entry name" value="BIFUNCTIONAL OLIGORIBONUCLEASE AND PAP PHOSPHATASE NRNA"/>
    <property type="match status" value="1"/>
</dbReference>
<reference evidence="3" key="1">
    <citation type="submission" date="2020-09" db="EMBL/GenBank/DDBJ databases">
        <title>New species isolated from human feces.</title>
        <authorList>
            <person name="Kitahara M."/>
            <person name="Shigeno Y."/>
            <person name="Shime M."/>
            <person name="Matsumoto Y."/>
            <person name="Nakamura S."/>
            <person name="Motooka D."/>
            <person name="Fukuoka S."/>
            <person name="Nishikawa H."/>
            <person name="Benno Y."/>
        </authorList>
    </citation>
    <scope>NUCLEOTIDE SEQUENCE</scope>
    <source>
        <strain evidence="3">MM59</strain>
    </source>
</reference>
<dbReference type="PANTHER" id="PTHR47618:SF1">
    <property type="entry name" value="BIFUNCTIONAL OLIGORIBONUCLEASE AND PAP PHOSPHATASE NRNA"/>
    <property type="match status" value="1"/>
</dbReference>
<dbReference type="SUPFAM" id="SSF64182">
    <property type="entry name" value="DHH phosphoesterases"/>
    <property type="match status" value="1"/>
</dbReference>
<dbReference type="AlphaFoldDB" id="A0A810QF44"/>
<organism evidence="3 4">
    <name type="scientific">Pusillibacter faecalis</name>
    <dbReference type="NCBI Taxonomy" id="2714358"/>
    <lineage>
        <taxon>Bacteria</taxon>
        <taxon>Bacillati</taxon>
        <taxon>Bacillota</taxon>
        <taxon>Clostridia</taxon>
        <taxon>Eubacteriales</taxon>
        <taxon>Oscillospiraceae</taxon>
        <taxon>Pusillibacter</taxon>
    </lineage>
</organism>
<keyword evidence="4" id="KW-1185">Reference proteome</keyword>
<evidence type="ECO:0000259" key="1">
    <source>
        <dbReference type="Pfam" id="PF01368"/>
    </source>
</evidence>
<dbReference type="InterPro" id="IPR038763">
    <property type="entry name" value="DHH_sf"/>
</dbReference>
<dbReference type="RefSeq" id="WP_213543324.1">
    <property type="nucleotide sequence ID" value="NZ_AP023420.1"/>
</dbReference>
<name>A0A810QF44_9FIRM</name>
<dbReference type="InterPro" id="IPR051319">
    <property type="entry name" value="Oligoribo/pAp-PDE_c-di-AMP_PDE"/>
</dbReference>
<evidence type="ECO:0000313" key="3">
    <source>
        <dbReference type="EMBL" id="BCK84857.1"/>
    </source>
</evidence>
<gene>
    <name evidence="3" type="ORF">MM59RIKEN_21760</name>
</gene>
<evidence type="ECO:0000259" key="2">
    <source>
        <dbReference type="Pfam" id="PF02272"/>
    </source>
</evidence>
<evidence type="ECO:0000313" key="4">
    <source>
        <dbReference type="Proteomes" id="UP000679848"/>
    </source>
</evidence>
<dbReference type="Gene3D" id="3.10.310.30">
    <property type="match status" value="1"/>
</dbReference>
<dbReference type="Gene3D" id="3.90.1640.10">
    <property type="entry name" value="inorganic pyrophosphatase (n-terminal core)"/>
    <property type="match status" value="1"/>
</dbReference>
<dbReference type="Proteomes" id="UP000679848">
    <property type="component" value="Chromosome"/>
</dbReference>
<dbReference type="GO" id="GO:0003676">
    <property type="term" value="F:nucleic acid binding"/>
    <property type="evidence" value="ECO:0007669"/>
    <property type="project" value="InterPro"/>
</dbReference>
<dbReference type="EMBL" id="AP023420">
    <property type="protein sequence ID" value="BCK84857.1"/>
    <property type="molecule type" value="Genomic_DNA"/>
</dbReference>
<dbReference type="Pfam" id="PF01368">
    <property type="entry name" value="DHH"/>
    <property type="match status" value="1"/>
</dbReference>
<dbReference type="Pfam" id="PF02272">
    <property type="entry name" value="DHHA1"/>
    <property type="match status" value="1"/>
</dbReference>
<feature type="domain" description="DHHA1" evidence="2">
    <location>
        <begin position="246"/>
        <end position="311"/>
    </location>
</feature>